<accession>A0A6J6KMJ1</accession>
<dbReference type="EMBL" id="CAEZWB010000097">
    <property type="protein sequence ID" value="CAB4650772.1"/>
    <property type="molecule type" value="Genomic_DNA"/>
</dbReference>
<protein>
    <submittedName>
        <fullName evidence="1">Unannotated protein</fullName>
    </submittedName>
</protein>
<gene>
    <name evidence="1" type="ORF">UFOPK2166_00802</name>
</gene>
<sequence>MQASFDETNHFVHSETGCDCLRVIGVPLQQPIFEAREAKEIVFLFNKCCWRAVNWALTFDKFVIGEVGLARNAILALVHVRLDIAGVVASLQKLLHTDGVAFFGGANEIVVRDVESLPSLLEKWCDRVGKGLW</sequence>
<name>A0A6J6KMJ1_9ZZZZ</name>
<proteinExistence type="predicted"/>
<evidence type="ECO:0000313" key="1">
    <source>
        <dbReference type="EMBL" id="CAB4650772.1"/>
    </source>
</evidence>
<reference evidence="1" key="1">
    <citation type="submission" date="2020-05" db="EMBL/GenBank/DDBJ databases">
        <authorList>
            <person name="Chiriac C."/>
            <person name="Salcher M."/>
            <person name="Ghai R."/>
            <person name="Kavagutti S V."/>
        </authorList>
    </citation>
    <scope>NUCLEOTIDE SEQUENCE</scope>
</reference>
<dbReference type="AlphaFoldDB" id="A0A6J6KMJ1"/>
<organism evidence="1">
    <name type="scientific">freshwater metagenome</name>
    <dbReference type="NCBI Taxonomy" id="449393"/>
    <lineage>
        <taxon>unclassified sequences</taxon>
        <taxon>metagenomes</taxon>
        <taxon>ecological metagenomes</taxon>
    </lineage>
</organism>